<dbReference type="InterPro" id="IPR004095">
    <property type="entry name" value="TGS"/>
</dbReference>
<keyword evidence="5" id="KW-1185">Reference proteome</keyword>
<comment type="similarity">
    <text evidence="1">Belongs to the RelA/SpoT family.</text>
</comment>
<dbReference type="InterPro" id="IPR003607">
    <property type="entry name" value="HD/PDEase_dom"/>
</dbReference>
<dbReference type="Pfam" id="PF13328">
    <property type="entry name" value="HD_4"/>
    <property type="match status" value="1"/>
</dbReference>
<dbReference type="EMBL" id="JABVEC010000003">
    <property type="protein sequence ID" value="MBC6465041.1"/>
    <property type="molecule type" value="Genomic_DNA"/>
</dbReference>
<dbReference type="CDD" id="cd05399">
    <property type="entry name" value="NT_Rel-Spo_like"/>
    <property type="match status" value="1"/>
</dbReference>
<name>A0ABR7LJV5_9ACTN</name>
<accession>A0ABR7LJV5</accession>
<dbReference type="SMART" id="SM00471">
    <property type="entry name" value="HDc"/>
    <property type="match status" value="1"/>
</dbReference>
<dbReference type="InterPro" id="IPR006674">
    <property type="entry name" value="HD_domain"/>
</dbReference>
<evidence type="ECO:0000259" key="3">
    <source>
        <dbReference type="PROSITE" id="PS51880"/>
    </source>
</evidence>
<dbReference type="SUPFAM" id="SSF81271">
    <property type="entry name" value="TGS-like"/>
    <property type="match status" value="1"/>
</dbReference>
<dbReference type="SUPFAM" id="SSF81301">
    <property type="entry name" value="Nucleotidyltransferase"/>
    <property type="match status" value="1"/>
</dbReference>
<feature type="domain" description="TGS" evidence="3">
    <location>
        <begin position="423"/>
        <end position="488"/>
    </location>
</feature>
<dbReference type="InterPro" id="IPR012676">
    <property type="entry name" value="TGS-like"/>
</dbReference>
<dbReference type="Pfam" id="PF02824">
    <property type="entry name" value="TGS"/>
    <property type="match status" value="1"/>
</dbReference>
<dbReference type="InterPro" id="IPR043519">
    <property type="entry name" value="NT_sf"/>
</dbReference>
<dbReference type="PANTHER" id="PTHR21262">
    <property type="entry name" value="GUANOSINE-3',5'-BIS DIPHOSPHATE 3'-PYROPHOSPHOHYDROLASE"/>
    <property type="match status" value="1"/>
</dbReference>
<dbReference type="Gene3D" id="3.10.20.30">
    <property type="match status" value="1"/>
</dbReference>
<organism evidence="4 5">
    <name type="scientific">Actinomadura alba</name>
    <dbReference type="NCBI Taxonomy" id="406431"/>
    <lineage>
        <taxon>Bacteria</taxon>
        <taxon>Bacillati</taxon>
        <taxon>Actinomycetota</taxon>
        <taxon>Actinomycetes</taxon>
        <taxon>Streptosporangiales</taxon>
        <taxon>Thermomonosporaceae</taxon>
        <taxon>Actinomadura</taxon>
    </lineage>
</organism>
<evidence type="ECO:0000313" key="4">
    <source>
        <dbReference type="EMBL" id="MBC6465041.1"/>
    </source>
</evidence>
<dbReference type="RefSeq" id="WP_187242062.1">
    <property type="nucleotide sequence ID" value="NZ_BAAAOK010000017.1"/>
</dbReference>
<dbReference type="SMART" id="SM00954">
    <property type="entry name" value="RelA_SpoT"/>
    <property type="match status" value="1"/>
</dbReference>
<dbReference type="SUPFAM" id="SSF109604">
    <property type="entry name" value="HD-domain/PDEase-like"/>
    <property type="match status" value="1"/>
</dbReference>
<protein>
    <submittedName>
        <fullName evidence="4">Bifunctional (P)ppGpp synthetase/guanosine-3',5'-bis(Diphosphate) 3'-pyrophosphohydrolase</fullName>
    </submittedName>
</protein>
<dbReference type="Pfam" id="PF04607">
    <property type="entry name" value="RelA_SpoT"/>
    <property type="match status" value="1"/>
</dbReference>
<reference evidence="4 5" key="1">
    <citation type="submission" date="2020-06" db="EMBL/GenBank/DDBJ databases">
        <title>Actinomadura xiongansis sp. nov., isolated from soil of Baiyangdian.</title>
        <authorList>
            <person name="Zhang X."/>
        </authorList>
    </citation>
    <scope>NUCLEOTIDE SEQUENCE [LARGE SCALE GENOMIC DNA]</scope>
    <source>
        <strain evidence="4 5">HBUM206468</strain>
    </source>
</reference>
<evidence type="ECO:0000313" key="5">
    <source>
        <dbReference type="Proteomes" id="UP000805614"/>
    </source>
</evidence>
<sequence length="589" mass="63138">MTTTDPAHQGRPAVRPARAARRRLGVAALSARPFRPGRPDPVQPGVEPLIAAHRAVYPSVDVHELRRAYAVAERMHRGQPRKSGAPYVTHPLAVAMILAAMGMDTTTLVAALLHDTVEDTPYTLGEVRADFGDEIAVLVDGVTKLDGEKWGDRAEAETFRKIVLAAAADLRVLVIKLADRLHNLRTIGFQSPHKRERIANASLELLGPFAERLGIYVLKRELDDLAFAARDPAAHAATEVAVADALADVDTALGPALSRLRSALAEHRVRARVSLRPRHLYSVYRDLGADPGRMRPSEAGRVLIVVDGDDQECYIALGAVHSALRPIPGRVKDFIALPKFNLYQSLHTVVIGPEGDLLDVIVRSRAMHPVAEYGIVAHIRAAGNEAATADAVAGRRDLGWLRQLLTWQSSAPSAEFLHSLRAELATGHVAAFTPAGDVMALPAGATAIDFAYALGTETGDRCIGVLINGRLAALSAEIRSGQVVEILTAPGGGPSEEWLEFATTAQTRVRIQHWLASRRADEAADTGRRGLALALAAHGIDLLAAEAQGESLAIARGLGFVELDDMYAAMDGGRLSLDELVGRFTEPAT</sequence>
<gene>
    <name evidence="4" type="ORF">HKK74_05975</name>
</gene>
<dbReference type="PROSITE" id="PS51880">
    <property type="entry name" value="TGS"/>
    <property type="match status" value="1"/>
</dbReference>
<dbReference type="InterPro" id="IPR012675">
    <property type="entry name" value="Beta-grasp_dom_sf"/>
</dbReference>
<comment type="caution">
    <text evidence="4">The sequence shown here is derived from an EMBL/GenBank/DDBJ whole genome shotgun (WGS) entry which is preliminary data.</text>
</comment>
<dbReference type="CDD" id="cd00077">
    <property type="entry name" value="HDc"/>
    <property type="match status" value="1"/>
</dbReference>
<dbReference type="PANTHER" id="PTHR21262:SF31">
    <property type="entry name" value="GTP PYROPHOSPHOKINASE"/>
    <property type="match status" value="1"/>
</dbReference>
<dbReference type="Gene3D" id="3.30.460.10">
    <property type="entry name" value="Beta Polymerase, domain 2"/>
    <property type="match status" value="1"/>
</dbReference>
<evidence type="ECO:0000259" key="2">
    <source>
        <dbReference type="PROSITE" id="PS51831"/>
    </source>
</evidence>
<dbReference type="Proteomes" id="UP000805614">
    <property type="component" value="Unassembled WGS sequence"/>
</dbReference>
<evidence type="ECO:0000256" key="1">
    <source>
        <dbReference type="ARBA" id="ARBA00007476"/>
    </source>
</evidence>
<dbReference type="PROSITE" id="PS51831">
    <property type="entry name" value="HD"/>
    <property type="match status" value="1"/>
</dbReference>
<dbReference type="Gene3D" id="1.10.3210.10">
    <property type="entry name" value="Hypothetical protein af1432"/>
    <property type="match status" value="1"/>
</dbReference>
<proteinExistence type="inferred from homology"/>
<dbReference type="InterPro" id="IPR007685">
    <property type="entry name" value="RelA_SpoT"/>
</dbReference>
<feature type="domain" description="HD" evidence="2">
    <location>
        <begin position="87"/>
        <end position="184"/>
    </location>
</feature>